<dbReference type="InterPro" id="IPR036079">
    <property type="entry name" value="ATPase_csu/dsu_sf"/>
</dbReference>
<evidence type="ECO:0000313" key="2">
    <source>
        <dbReference type="Proteomes" id="UP001500064"/>
    </source>
</evidence>
<name>A0ABN2HXW2_9ACTN</name>
<evidence type="ECO:0000313" key="1">
    <source>
        <dbReference type="EMBL" id="GAA1695405.1"/>
    </source>
</evidence>
<organism evidence="1 2">
    <name type="scientific">Nonomuraea maheshkhaliensis</name>
    <dbReference type="NCBI Taxonomy" id="419590"/>
    <lineage>
        <taxon>Bacteria</taxon>
        <taxon>Bacillati</taxon>
        <taxon>Actinomycetota</taxon>
        <taxon>Actinomycetes</taxon>
        <taxon>Streptosporangiales</taxon>
        <taxon>Streptosporangiaceae</taxon>
        <taxon>Nonomuraea</taxon>
    </lineage>
</organism>
<accession>A0ABN2HXW2</accession>
<dbReference type="SUPFAM" id="SSF103486">
    <property type="entry name" value="V-type ATP synthase subunit C"/>
    <property type="match status" value="1"/>
</dbReference>
<dbReference type="InterPro" id="IPR044911">
    <property type="entry name" value="V-type_ATPase_csu/dsu_dom_3"/>
</dbReference>
<keyword evidence="2" id="KW-1185">Reference proteome</keyword>
<dbReference type="Gene3D" id="1.10.132.50">
    <property type="entry name" value="ATP synthase (C/AC39) subunit, domain 3"/>
    <property type="match status" value="1"/>
</dbReference>
<gene>
    <name evidence="1" type="ORF">GCM10009733_108750</name>
</gene>
<sequence length="299" mass="32099">MSGAWVAGTTRARALVRRRLGEAGVRQLARAGSFEAAVVALSTGPYGHDVRPGMNPARAQQAVAATLMWHSRVLAGWVPRQGADVLRLLARWFEIANVDALLHGADERFELGSLATSWSRLSQAGTPQALRAALASSAWGDPGGDGPREIQLGMRLSWAARVAEALDPALPWAAGAAALLVARERFLERRELNPRASDRVTTLLGAKAPHAPSLPDMTARLPVAASWALEGLDEPEHLWRGEVRCWRRIDRDGHALLAGSAFRLEPVVGALAVLAADAWRTRAALARLARGVRDDDAQA</sequence>
<dbReference type="Proteomes" id="UP001500064">
    <property type="component" value="Unassembled WGS sequence"/>
</dbReference>
<dbReference type="EMBL" id="BAAAMU010000211">
    <property type="protein sequence ID" value="GAA1695405.1"/>
    <property type="molecule type" value="Genomic_DNA"/>
</dbReference>
<protein>
    <submittedName>
        <fullName evidence="1">Uncharacterized protein</fullName>
    </submittedName>
</protein>
<proteinExistence type="predicted"/>
<comment type="caution">
    <text evidence="1">The sequence shown here is derived from an EMBL/GenBank/DDBJ whole genome shotgun (WGS) entry which is preliminary data.</text>
</comment>
<reference evidence="1 2" key="1">
    <citation type="journal article" date="2019" name="Int. J. Syst. Evol. Microbiol.">
        <title>The Global Catalogue of Microorganisms (GCM) 10K type strain sequencing project: providing services to taxonomists for standard genome sequencing and annotation.</title>
        <authorList>
            <consortium name="The Broad Institute Genomics Platform"/>
            <consortium name="The Broad Institute Genome Sequencing Center for Infectious Disease"/>
            <person name="Wu L."/>
            <person name="Ma J."/>
        </authorList>
    </citation>
    <scope>NUCLEOTIDE SEQUENCE [LARGE SCALE GENOMIC DNA]</scope>
    <source>
        <strain evidence="1 2">JCM 13929</strain>
    </source>
</reference>
<dbReference type="RefSeq" id="WP_346115205.1">
    <property type="nucleotide sequence ID" value="NZ_BAAAMU010000211.1"/>
</dbReference>